<dbReference type="EMBL" id="CP117811">
    <property type="protein sequence ID" value="WDE95420.1"/>
    <property type="molecule type" value="Genomic_DNA"/>
</dbReference>
<keyword evidence="4" id="KW-1185">Reference proteome</keyword>
<keyword evidence="3" id="KW-0378">Hydrolase</keyword>
<evidence type="ECO:0000313" key="4">
    <source>
        <dbReference type="Proteomes" id="UP001214250"/>
    </source>
</evidence>
<reference evidence="3 4" key="1">
    <citation type="submission" date="2023-02" db="EMBL/GenBank/DDBJ databases">
        <title>Genome sequence of Lentisphaera profundi SAORIC-696.</title>
        <authorList>
            <person name="Kim e."/>
            <person name="Cho J.-C."/>
            <person name="Choi A."/>
            <person name="Kang I."/>
        </authorList>
    </citation>
    <scope>NUCLEOTIDE SEQUENCE [LARGE SCALE GENOMIC DNA]</scope>
    <source>
        <strain evidence="3 4">SAORIC-696</strain>
    </source>
</reference>
<gene>
    <name evidence="3" type="ORF">PQO03_06775</name>
</gene>
<accession>A0ABY7VMY0</accession>
<dbReference type="PANTHER" id="PTHR48098">
    <property type="entry name" value="ENTEROCHELIN ESTERASE-RELATED"/>
    <property type="match status" value="1"/>
</dbReference>
<feature type="chain" id="PRO_5045465962" evidence="2">
    <location>
        <begin position="21"/>
        <end position="385"/>
    </location>
</feature>
<evidence type="ECO:0000313" key="3">
    <source>
        <dbReference type="EMBL" id="WDE95420.1"/>
    </source>
</evidence>
<dbReference type="Proteomes" id="UP001214250">
    <property type="component" value="Chromosome 1"/>
</dbReference>
<feature type="compositionally biased region" description="Basic and acidic residues" evidence="1">
    <location>
        <begin position="22"/>
        <end position="33"/>
    </location>
</feature>
<evidence type="ECO:0000256" key="1">
    <source>
        <dbReference type="SAM" id="MobiDB-lite"/>
    </source>
</evidence>
<dbReference type="Gene3D" id="3.40.50.1820">
    <property type="entry name" value="alpha/beta hydrolase"/>
    <property type="match status" value="1"/>
</dbReference>
<proteinExistence type="predicted"/>
<dbReference type="RefSeq" id="WP_274148959.1">
    <property type="nucleotide sequence ID" value="NZ_CP117811.1"/>
</dbReference>
<dbReference type="PANTHER" id="PTHR48098:SF3">
    <property type="entry name" value="IRON(III) ENTEROBACTIN ESTERASE"/>
    <property type="match status" value="1"/>
</dbReference>
<dbReference type="GO" id="GO:0016787">
    <property type="term" value="F:hydrolase activity"/>
    <property type="evidence" value="ECO:0007669"/>
    <property type="project" value="UniProtKB-KW"/>
</dbReference>
<dbReference type="SUPFAM" id="SSF53474">
    <property type="entry name" value="alpha/beta-Hydrolases"/>
    <property type="match status" value="1"/>
</dbReference>
<name>A0ABY7VMY0_9BACT</name>
<sequence length="385" mass="43788">MNKFLNLLIPFALLSTPCFADKKPPQKPKEVKIQKKKRPTPPTRFYQDPAAPEFTLLTASTELKSLLNQNGNFVTKAPYRQAPEMKKNAHIPQGKIHQFKLFSKDGSIYNPGIARKVFGTPDPNNPNTLIVDTHEIDFERVITVYIPAQKSLTAEYPFMIVHDSTKSMNANLKSLNIICDNLIAQKRIPPMMIIGVANGGGDAQGHQRGKEYDTMSGLLAEYIETHVLPEVEKRYELKLTEDPNARAVIGVSSGASAALAMAWYRNDLYTRVVSFSGTFVNQQWPYNPETPGGAWEFHKSIIPNSPKKNIRIWLAVGDRDLLNPNVMRDGMHDWVEANHHMAKVLKVKNYDYQYFFCEENKHGMGPAKNQFMPHAIEWVWKDYMK</sequence>
<organism evidence="3 4">
    <name type="scientific">Lentisphaera profundi</name>
    <dbReference type="NCBI Taxonomy" id="1658616"/>
    <lineage>
        <taxon>Bacteria</taxon>
        <taxon>Pseudomonadati</taxon>
        <taxon>Lentisphaerota</taxon>
        <taxon>Lentisphaeria</taxon>
        <taxon>Lentisphaerales</taxon>
        <taxon>Lentisphaeraceae</taxon>
        <taxon>Lentisphaera</taxon>
    </lineage>
</organism>
<feature type="signal peptide" evidence="2">
    <location>
        <begin position="1"/>
        <end position="20"/>
    </location>
</feature>
<dbReference type="InterPro" id="IPR000801">
    <property type="entry name" value="Esterase-like"/>
</dbReference>
<dbReference type="InterPro" id="IPR029058">
    <property type="entry name" value="AB_hydrolase_fold"/>
</dbReference>
<evidence type="ECO:0000256" key="2">
    <source>
        <dbReference type="SAM" id="SignalP"/>
    </source>
</evidence>
<dbReference type="InterPro" id="IPR050583">
    <property type="entry name" value="Mycobacterial_A85_antigen"/>
</dbReference>
<feature type="region of interest" description="Disordered" evidence="1">
    <location>
        <begin position="22"/>
        <end position="47"/>
    </location>
</feature>
<keyword evidence="2" id="KW-0732">Signal</keyword>
<protein>
    <submittedName>
        <fullName evidence="3">Alpha/beta hydrolase-fold protein</fullName>
    </submittedName>
</protein>
<dbReference type="Pfam" id="PF00756">
    <property type="entry name" value="Esterase"/>
    <property type="match status" value="1"/>
</dbReference>